<evidence type="ECO:0000256" key="12">
    <source>
        <dbReference type="SAM" id="MobiDB-lite"/>
    </source>
</evidence>
<feature type="compositionally biased region" description="Low complexity" evidence="12">
    <location>
        <begin position="1856"/>
        <end position="1867"/>
    </location>
</feature>
<feature type="compositionally biased region" description="Low complexity" evidence="12">
    <location>
        <begin position="2301"/>
        <end position="2328"/>
    </location>
</feature>
<evidence type="ECO:0000256" key="1">
    <source>
        <dbReference type="ARBA" id="ARBA00004406"/>
    </source>
</evidence>
<dbReference type="GO" id="GO:0032266">
    <property type="term" value="F:phosphatidylinositol-3-phosphate binding"/>
    <property type="evidence" value="ECO:0007669"/>
    <property type="project" value="TreeGrafter"/>
</dbReference>
<accession>A0A9P3M217</accession>
<comment type="similarity">
    <text evidence="3">Belongs to the ATG2 family.</text>
</comment>
<feature type="compositionally biased region" description="Basic and acidic residues" evidence="12">
    <location>
        <begin position="1712"/>
        <end position="1723"/>
    </location>
</feature>
<evidence type="ECO:0000256" key="7">
    <source>
        <dbReference type="ARBA" id="ARBA00023006"/>
    </source>
</evidence>
<keyword evidence="14" id="KW-1185">Reference proteome</keyword>
<reference evidence="13" key="1">
    <citation type="submission" date="2021-11" db="EMBL/GenBank/DDBJ databases">
        <authorList>
            <person name="Herlambang A."/>
            <person name="Guo Y."/>
            <person name="Takashima Y."/>
            <person name="Nishizawa T."/>
        </authorList>
    </citation>
    <scope>NUCLEOTIDE SEQUENCE</scope>
    <source>
        <strain evidence="13">E1425</strain>
    </source>
</reference>
<keyword evidence="5" id="KW-0813">Transport</keyword>
<evidence type="ECO:0000313" key="13">
    <source>
        <dbReference type="EMBL" id="GJJ78878.1"/>
    </source>
</evidence>
<gene>
    <name evidence="13" type="ORF">EMPS_11237</name>
</gene>
<feature type="region of interest" description="Disordered" evidence="12">
    <location>
        <begin position="342"/>
        <end position="367"/>
    </location>
</feature>
<feature type="compositionally biased region" description="Polar residues" evidence="12">
    <location>
        <begin position="1177"/>
        <end position="1189"/>
    </location>
</feature>
<dbReference type="GO" id="GO:0061709">
    <property type="term" value="P:reticulophagy"/>
    <property type="evidence" value="ECO:0007669"/>
    <property type="project" value="TreeGrafter"/>
</dbReference>
<comment type="catalytic activity">
    <reaction evidence="10">
        <text>a 1,2-diacyl-sn-glycero-3-phospho-L-serine(in) = a 1,2-diacyl-sn-glycero-3-phospho-L-serine(out)</text>
        <dbReference type="Rhea" id="RHEA:38663"/>
        <dbReference type="ChEBI" id="CHEBI:57262"/>
    </reaction>
</comment>
<dbReference type="Pfam" id="PF13329">
    <property type="entry name" value="ATG2_CAD"/>
    <property type="match status" value="2"/>
</dbReference>
<keyword evidence="8" id="KW-0445">Lipid transport</keyword>
<evidence type="ECO:0000256" key="10">
    <source>
        <dbReference type="ARBA" id="ARBA00024479"/>
    </source>
</evidence>
<feature type="compositionally biased region" description="Basic and acidic residues" evidence="12">
    <location>
        <begin position="571"/>
        <end position="582"/>
    </location>
</feature>
<evidence type="ECO:0000313" key="14">
    <source>
        <dbReference type="Proteomes" id="UP000827284"/>
    </source>
</evidence>
<dbReference type="PANTHER" id="PTHR13190:SF1">
    <property type="entry name" value="AUTOPHAGY-RELATED 2, ISOFORM A"/>
    <property type="match status" value="1"/>
</dbReference>
<dbReference type="EMBL" id="BQFW01000015">
    <property type="protein sequence ID" value="GJJ78878.1"/>
    <property type="molecule type" value="Genomic_DNA"/>
</dbReference>
<reference evidence="13" key="2">
    <citation type="journal article" date="2022" name="Microbiol. Resour. Announc.">
        <title>Whole-Genome Sequence of Entomortierella parvispora E1425, a Mucoromycotan Fungus Associated with Burkholderiaceae-Related Endosymbiotic Bacteria.</title>
        <authorList>
            <person name="Herlambang A."/>
            <person name="Guo Y."/>
            <person name="Takashima Y."/>
            <person name="Narisawa K."/>
            <person name="Ohta H."/>
            <person name="Nishizawa T."/>
        </authorList>
    </citation>
    <scope>NUCLEOTIDE SEQUENCE</scope>
    <source>
        <strain evidence="13">E1425</strain>
    </source>
</reference>
<keyword evidence="6" id="KW-0256">Endoplasmic reticulum</keyword>
<feature type="compositionally biased region" description="Basic and acidic residues" evidence="12">
    <location>
        <begin position="1672"/>
        <end position="1681"/>
    </location>
</feature>
<evidence type="ECO:0000256" key="9">
    <source>
        <dbReference type="ARBA" id="ARBA00023136"/>
    </source>
</evidence>
<feature type="compositionally biased region" description="Polar residues" evidence="12">
    <location>
        <begin position="1868"/>
        <end position="1877"/>
    </location>
</feature>
<organism evidence="13 14">
    <name type="scientific">Entomortierella parvispora</name>
    <dbReference type="NCBI Taxonomy" id="205924"/>
    <lineage>
        <taxon>Eukaryota</taxon>
        <taxon>Fungi</taxon>
        <taxon>Fungi incertae sedis</taxon>
        <taxon>Mucoromycota</taxon>
        <taxon>Mortierellomycotina</taxon>
        <taxon>Mortierellomycetes</taxon>
        <taxon>Mortierellales</taxon>
        <taxon>Mortierellaceae</taxon>
        <taxon>Entomortierella</taxon>
    </lineage>
</organism>
<keyword evidence="7" id="KW-0072">Autophagy</keyword>
<dbReference type="GO" id="GO:0034045">
    <property type="term" value="C:phagophore assembly site membrane"/>
    <property type="evidence" value="ECO:0007669"/>
    <property type="project" value="UniProtKB-SubCell"/>
</dbReference>
<feature type="region of interest" description="Disordered" evidence="12">
    <location>
        <begin position="537"/>
        <end position="593"/>
    </location>
</feature>
<name>A0A9P3M217_9FUNG</name>
<dbReference type="GO" id="GO:0043495">
    <property type="term" value="F:protein-membrane adaptor activity"/>
    <property type="evidence" value="ECO:0007669"/>
    <property type="project" value="TreeGrafter"/>
</dbReference>
<evidence type="ECO:0000256" key="2">
    <source>
        <dbReference type="ARBA" id="ARBA00004623"/>
    </source>
</evidence>
<dbReference type="PANTHER" id="PTHR13190">
    <property type="entry name" value="AUTOPHAGY-RELATED 2, ISOFORM A"/>
    <property type="match status" value="1"/>
</dbReference>
<feature type="compositionally biased region" description="Polar residues" evidence="12">
    <location>
        <begin position="845"/>
        <end position="858"/>
    </location>
</feature>
<evidence type="ECO:0000256" key="3">
    <source>
        <dbReference type="ARBA" id="ARBA00009714"/>
    </source>
</evidence>
<comment type="subcellular location">
    <subcellularLocation>
        <location evidence="1">Endoplasmic reticulum membrane</location>
        <topology evidence="1">Peripheral membrane protein</topology>
    </subcellularLocation>
    <subcellularLocation>
        <location evidence="2">Preautophagosomal structure membrane</location>
        <topology evidence="2">Peripheral membrane protein</topology>
    </subcellularLocation>
</comment>
<evidence type="ECO:0000256" key="6">
    <source>
        <dbReference type="ARBA" id="ARBA00022824"/>
    </source>
</evidence>
<feature type="compositionally biased region" description="Basic residues" evidence="12">
    <location>
        <begin position="1893"/>
        <end position="1905"/>
    </location>
</feature>
<feature type="region of interest" description="Disordered" evidence="12">
    <location>
        <begin position="2238"/>
        <end position="2260"/>
    </location>
</feature>
<feature type="compositionally biased region" description="Low complexity" evidence="12">
    <location>
        <begin position="2238"/>
        <end position="2252"/>
    </location>
</feature>
<dbReference type="GO" id="GO:0061723">
    <property type="term" value="P:glycophagy"/>
    <property type="evidence" value="ECO:0007669"/>
    <property type="project" value="TreeGrafter"/>
</dbReference>
<dbReference type="InterPro" id="IPR026849">
    <property type="entry name" value="ATG2"/>
</dbReference>
<dbReference type="GO" id="GO:0006869">
    <property type="term" value="P:lipid transport"/>
    <property type="evidence" value="ECO:0007669"/>
    <property type="project" value="UniProtKB-KW"/>
</dbReference>
<feature type="region of interest" description="Disordered" evidence="12">
    <location>
        <begin position="1653"/>
        <end position="1723"/>
    </location>
</feature>
<feature type="compositionally biased region" description="Basic and acidic residues" evidence="12">
    <location>
        <begin position="1190"/>
        <end position="1214"/>
    </location>
</feature>
<evidence type="ECO:0000256" key="4">
    <source>
        <dbReference type="ARBA" id="ARBA00018070"/>
    </source>
</evidence>
<sequence>MKAWSLGNFFSSLAVPAGLQKRLVSFLLQRAIGHFLEDDLDLEKLDIELSNGIVHLTDLKLSTAALNDLVASTPLAVTQGRIGSINLTIPWRNLWSGQCVLEIDGIDITLAPVKAQAHHAQDLEEQLRSSTVNLANEFLHQTSKSKEQEALQESLLQTLHTQAAPSGFPGDFNSRPSINVPLSPSQLTPGSVPENNGEEPEEGEGTQFVAKLIEKLIARIQVICRGTTIRLRHSSSLTFVQNTSKDKSKREKLDYELEIRLPLIHYRDETPGWDQSGPGMDASSVRSTSSGVDSVSGSAMLEESVLPSVIWQDTPESIKTVVFKGFSIWIKERGAIQQIVEVPESTPIQPSPVPDVNRPSDQDLSDSDADVFSDAQENFSQSMVASQMVASRHAARSIYSTPKPSTAMDKGVDLYQAEIFSTLQHRNRVKVNIRKNTSMVSPGSVPFPAQSSTKSLLDMDLHIRSVFIALSPAHISFIMEILSLMEHAPAQDEATPKAPASIPDQHLHPRINRDGAAQEYGVQSPPRVDAAFQIPHSELPGDRTHGLMSPRRTPNTEQLRALQNKSPGGRPLDRDRHVESKKSRPPLPTPTMYMDASRFLSGSTYTESHAGPSLSASAAFAPAPAPATAPASPPALTVKLKARISTFQIFILYQDPKSKEFVPTEVGFYKNPTPEALKADHLKIELDSMILRYQQWSASNPSGGSKPQKSNKGQIDFTLSNFSILEWIETLPRPFESERWSQSSTSYRIPTRRQYIPLVEFESDQDPGLQSSPTSKFSTLQVPKRYMTERSVASRMKTGKKEQDPIRPAFTATETSREGDPPAAPVTKEVVRVRVLLGGKKDSPRSNTMSQDASSSGYTRDVTIEVKPLQVHIDLFTFQRMEKCFLAVMGSYNTEAPPAPSSQQPDHSNRQQHPVDQQIIDDLDTPSGANKSKTRLRLRLNSVQIWVSVPDMTLILSGKPDTGPEYRSIYDVLAVNISKLVITQATDPAKGVSDGAETLETKIGKGTEDHAWKVKVDFSSVSAFVIPAHETISRAILSIAALPSQTSSLSGYNSITPNIEITARLPSSLPIHYERPTASGFPRVPVLQAFAILEGEELVHDSVDEEEELLLFKQRTLETSLLVINTHFPQVAVHLEKRVLDIFQLRVNDLSTWLTLFSEQLASQLPTPPPSPIFVDTGSNESFPNTRFSPENKDSARRGSLDGGFRDDQSEHGTDQSTAYGEELRYQAEGGVSGIPRSHQPRDYQPYSKMVKPTMASVLVYAQTVDVILDYPTGPTVLDPVPIVKSYQINAGEARIFTAVKYKGGLDTYLSVDTEDLEFWEITAQKPKALLLTRTIPKSVKIKSPKPMFHMTSLLSFDPILKFKENDTNLAFAGISWKFSIEQTAVDDVQDFFAEPVGIVYLNPPHQCTRVSVSLSECGMDYKPLHIPCRFVLSFEKMKVFATLIPESPTLKSKVQIYNMNVFLIDNTQSMLNPQHPSLGTLGPGIDSKQFWKSLGFAMIGQCPFFELKSIKSRNGQLPLYDLTITNQIFYLETCSDSFETLSKFAAYMGDNGDMPLEKKKILERLAEAERAANRAKSNVIYQDVLVASLDEDAFRKPKVDKDASATGTLDIVEGFYSVEKEDSDPDLFKAQVKDTPDIDGFHEVYADLLAGPRRAEKKGADSKAGTSKQSESVKGKEKMPADPVADTGLDFRPKRDRKASHSSDQGQTRRKSLEGGRREERTHVRRDTAGYVEDIIRVLDPAAEFAIIDNHFAIPVLTKEERAKDEGSLAKMRVRVRDFTVSWRLYDGLDWEISRLDEAERKRQARQLANRLYDPNDIIHQTMDSAQSNLEASIFERLSGMQPGSSDRQSRRDLSPSSSEADSTSDYQNDAMSQVSGMGGGRPSSTSSVSGSKRHQPPQHHGGSRHQDTNPAGQKRKKKFERSKAAMLEFNADKIRVDFEDHVAGVETASHLSVRVKQFEIIDNLKTSLWHKFLSHQRTDSSTATPRLTQSNMIRIDLDGVRPVVSASTVEYRLKVRILPLRLYIDQDALIFLIRFFVQGTANGGTAAGTPTDEYPPEGMAAALDNTEKKKPNELYFQSVNLGEIAIKMDYKPKHVDYTGLSGGNFVELMNFFHLDAAEMTLQEVRLHGINGFSKLGHDLIGAWLPHIRSTQVPHMVSGLTPIRSLVNLGSGIADLVLLPIEQYKRDGHIIRGLQKGGQAFTRATTLEALKIGTKLAVGTQVLLEHADEIFGSGNKAGVSGGSSSSGSNSKARQDGNGGYLIDVGGDYGNGKRMVATMVSDSEAYMQESIDDEDTLLQHLHQQQQQQRLQQHGASSSSGAGSSSAGGTLQQNRVSKYANQPADLNEGMELAYKSLSKNIGTAAHTIFAVPMEVYERTGTQGSVRAVIRAVPVAVLKPMIGATEAFSKVLIGIRNSIDPAQRLQMEDKYKRQ</sequence>
<dbReference type="Proteomes" id="UP000827284">
    <property type="component" value="Unassembled WGS sequence"/>
</dbReference>
<feature type="region of interest" description="Disordered" evidence="12">
    <location>
        <begin position="2301"/>
        <end position="2330"/>
    </location>
</feature>
<evidence type="ECO:0000256" key="11">
    <source>
        <dbReference type="ARBA" id="ARBA00024615"/>
    </source>
</evidence>
<feature type="region of interest" description="Disordered" evidence="12">
    <location>
        <begin position="1167"/>
        <end position="1221"/>
    </location>
</feature>
<evidence type="ECO:0000256" key="8">
    <source>
        <dbReference type="ARBA" id="ARBA00023055"/>
    </source>
</evidence>
<feature type="compositionally biased region" description="Low complexity" evidence="12">
    <location>
        <begin position="283"/>
        <end position="293"/>
    </location>
</feature>
<protein>
    <recommendedName>
        <fullName evidence="4">Autophagy-related protein 2</fullName>
    </recommendedName>
</protein>
<dbReference type="GO" id="GO:0000422">
    <property type="term" value="P:autophagy of mitochondrion"/>
    <property type="evidence" value="ECO:0007669"/>
    <property type="project" value="TreeGrafter"/>
</dbReference>
<keyword evidence="9" id="KW-0472">Membrane</keyword>
<dbReference type="GO" id="GO:0034727">
    <property type="term" value="P:piecemeal microautophagy of the nucleus"/>
    <property type="evidence" value="ECO:0007669"/>
    <property type="project" value="TreeGrafter"/>
</dbReference>
<evidence type="ECO:0000256" key="5">
    <source>
        <dbReference type="ARBA" id="ARBA00022448"/>
    </source>
</evidence>
<feature type="compositionally biased region" description="Polar residues" evidence="12">
    <location>
        <begin position="174"/>
        <end position="189"/>
    </location>
</feature>
<dbReference type="GO" id="GO:0005789">
    <property type="term" value="C:endoplasmic reticulum membrane"/>
    <property type="evidence" value="ECO:0007669"/>
    <property type="project" value="UniProtKB-SubCell"/>
</dbReference>
<comment type="catalytic activity">
    <reaction evidence="11">
        <text>a 1,2-diacyl-sn-glycero-3-phosphoethanolamine(in) = a 1,2-diacyl-sn-glycero-3-phosphoethanolamine(out)</text>
        <dbReference type="Rhea" id="RHEA:38895"/>
        <dbReference type="ChEBI" id="CHEBI:64612"/>
    </reaction>
</comment>
<feature type="region of interest" description="Disordered" evidence="12">
    <location>
        <begin position="1841"/>
        <end position="1921"/>
    </location>
</feature>
<feature type="region of interest" description="Disordered" evidence="12">
    <location>
        <begin position="165"/>
        <end position="205"/>
    </location>
</feature>
<feature type="region of interest" description="Disordered" evidence="12">
    <location>
        <begin position="788"/>
        <end position="859"/>
    </location>
</feature>
<dbReference type="GO" id="GO:0000045">
    <property type="term" value="P:autophagosome assembly"/>
    <property type="evidence" value="ECO:0007669"/>
    <property type="project" value="TreeGrafter"/>
</dbReference>
<dbReference type="GO" id="GO:0061908">
    <property type="term" value="C:phagophore"/>
    <property type="evidence" value="ECO:0007669"/>
    <property type="project" value="TreeGrafter"/>
</dbReference>
<feature type="region of interest" description="Disordered" evidence="12">
    <location>
        <begin position="270"/>
        <end position="293"/>
    </location>
</feature>
<dbReference type="OrthoDB" id="18982at2759"/>
<feature type="compositionally biased region" description="Polar residues" evidence="12">
    <location>
        <begin position="552"/>
        <end position="566"/>
    </location>
</feature>
<comment type="caution">
    <text evidence="13">The sequence shown here is derived from an EMBL/GenBank/DDBJ whole genome shotgun (WGS) entry which is preliminary data.</text>
</comment>
<proteinExistence type="inferred from homology"/>